<name>A0A1H2S6C7_9FLAO</name>
<keyword evidence="2" id="KW-0238">DNA-binding</keyword>
<dbReference type="OrthoDB" id="1410704at2"/>
<accession>A0A1H2S6C7</accession>
<organism evidence="5 6">
    <name type="scientific">Lutibacter oricola</name>
    <dbReference type="NCBI Taxonomy" id="762486"/>
    <lineage>
        <taxon>Bacteria</taxon>
        <taxon>Pseudomonadati</taxon>
        <taxon>Bacteroidota</taxon>
        <taxon>Flavobacteriia</taxon>
        <taxon>Flavobacteriales</taxon>
        <taxon>Flavobacteriaceae</taxon>
        <taxon>Lutibacter</taxon>
    </lineage>
</organism>
<keyword evidence="1" id="KW-0805">Transcription regulation</keyword>
<dbReference type="GO" id="GO:0043565">
    <property type="term" value="F:sequence-specific DNA binding"/>
    <property type="evidence" value="ECO:0007669"/>
    <property type="project" value="InterPro"/>
</dbReference>
<keyword evidence="3" id="KW-0804">Transcription</keyword>
<dbReference type="PROSITE" id="PS01124">
    <property type="entry name" value="HTH_ARAC_FAMILY_2"/>
    <property type="match status" value="1"/>
</dbReference>
<proteinExistence type="predicted"/>
<dbReference type="InterPro" id="IPR018060">
    <property type="entry name" value="HTH_AraC"/>
</dbReference>
<dbReference type="SMART" id="SM00342">
    <property type="entry name" value="HTH_ARAC"/>
    <property type="match status" value="1"/>
</dbReference>
<feature type="domain" description="HTH araC/xylS-type" evidence="4">
    <location>
        <begin position="184"/>
        <end position="282"/>
    </location>
</feature>
<evidence type="ECO:0000259" key="4">
    <source>
        <dbReference type="PROSITE" id="PS01124"/>
    </source>
</evidence>
<dbReference type="Proteomes" id="UP000199595">
    <property type="component" value="Unassembled WGS sequence"/>
</dbReference>
<dbReference type="EMBL" id="FNNJ01000001">
    <property type="protein sequence ID" value="SDW26529.1"/>
    <property type="molecule type" value="Genomic_DNA"/>
</dbReference>
<dbReference type="AlphaFoldDB" id="A0A1H2S6C7"/>
<evidence type="ECO:0000256" key="2">
    <source>
        <dbReference type="ARBA" id="ARBA00023125"/>
    </source>
</evidence>
<dbReference type="InterPro" id="IPR009057">
    <property type="entry name" value="Homeodomain-like_sf"/>
</dbReference>
<dbReference type="STRING" id="762486.SAMN05444411_101386"/>
<dbReference type="PANTHER" id="PTHR43280:SF27">
    <property type="entry name" value="TRANSCRIPTIONAL REGULATOR MTLR"/>
    <property type="match status" value="1"/>
</dbReference>
<dbReference type="PROSITE" id="PS00041">
    <property type="entry name" value="HTH_ARAC_FAMILY_1"/>
    <property type="match status" value="1"/>
</dbReference>
<dbReference type="Pfam" id="PF12833">
    <property type="entry name" value="HTH_18"/>
    <property type="match status" value="1"/>
</dbReference>
<protein>
    <submittedName>
        <fullName evidence="5">Transcriptional regulator, AraC family</fullName>
    </submittedName>
</protein>
<keyword evidence="6" id="KW-1185">Reference proteome</keyword>
<dbReference type="PANTHER" id="PTHR43280">
    <property type="entry name" value="ARAC-FAMILY TRANSCRIPTIONAL REGULATOR"/>
    <property type="match status" value="1"/>
</dbReference>
<dbReference type="Gene3D" id="1.10.10.60">
    <property type="entry name" value="Homeodomain-like"/>
    <property type="match status" value="2"/>
</dbReference>
<dbReference type="RefSeq" id="WP_090119163.1">
    <property type="nucleotide sequence ID" value="NZ_FNNJ01000001.1"/>
</dbReference>
<dbReference type="InterPro" id="IPR018062">
    <property type="entry name" value="HTH_AraC-typ_CS"/>
</dbReference>
<evidence type="ECO:0000313" key="5">
    <source>
        <dbReference type="EMBL" id="SDW26529.1"/>
    </source>
</evidence>
<sequence length="290" mass="33765">MIVNAHREITRLIPEDSFLVEERIKDDFDFPIHFHPAYELNFIYKGKGVKRIIGDHTDVIDDLELVLVGPSIVHGWTLNECTCKEIYEITIHIHNDLLGDKMLSRRIFKPIKDMFSRSKHGILFSRETTNALMPRLMVLPRIQGIKYYLEFISILNDLAESEGQVLLSKSSVEKEDFHDSDKIKKVYDYIQQNFSRTITLDEISSLVNMSPVSFNRFIKKRTGQTFIHYLNATRISFASRWLLETDLSIGEICFKCGFNSVANFNRLFKKSKSCTPKEFKNEFVGIKRVL</sequence>
<dbReference type="SUPFAM" id="SSF46689">
    <property type="entry name" value="Homeodomain-like"/>
    <property type="match status" value="2"/>
</dbReference>
<evidence type="ECO:0000256" key="3">
    <source>
        <dbReference type="ARBA" id="ARBA00023163"/>
    </source>
</evidence>
<reference evidence="5 6" key="1">
    <citation type="submission" date="2016-10" db="EMBL/GenBank/DDBJ databases">
        <authorList>
            <person name="de Groot N.N."/>
        </authorList>
    </citation>
    <scope>NUCLEOTIDE SEQUENCE [LARGE SCALE GENOMIC DNA]</scope>
    <source>
        <strain evidence="5 6">DSM 24956</strain>
    </source>
</reference>
<gene>
    <name evidence="5" type="ORF">SAMN05444411_101386</name>
</gene>
<evidence type="ECO:0000256" key="1">
    <source>
        <dbReference type="ARBA" id="ARBA00023015"/>
    </source>
</evidence>
<evidence type="ECO:0000313" key="6">
    <source>
        <dbReference type="Proteomes" id="UP000199595"/>
    </source>
</evidence>
<dbReference type="GO" id="GO:0003700">
    <property type="term" value="F:DNA-binding transcription factor activity"/>
    <property type="evidence" value="ECO:0007669"/>
    <property type="project" value="InterPro"/>
</dbReference>